<dbReference type="RefSeq" id="WP_054305860.1">
    <property type="nucleotide sequence ID" value="NZ_CAMIPJ010000008.1"/>
</dbReference>
<dbReference type="AlphaFoldDB" id="A0A447QJ41"/>
<gene>
    <name evidence="2" type="ORF">NCTC12971_04853</name>
    <name evidence="1" type="ORF">NCTC9419_01503</name>
</gene>
<sequence>MDTVEELDGTYFYKGVANLSAHELLFWIMIDTVEEQLGVQDVLGVAALILGDNSIHVPGKPGTATPGTSHASLFFRKHLNVRFKRAILPTVTKGSVRKFKVRMVNNLGVFVGRAVPVLGWVILANDIAQITVKATTRYNKIARGEDKLW</sequence>
<dbReference type="EMBL" id="LR590463">
    <property type="protein sequence ID" value="VTP66933.1"/>
    <property type="molecule type" value="Genomic_DNA"/>
</dbReference>
<organism evidence="1 3">
    <name type="scientific">Serratia rubidaea</name>
    <name type="common">Serratia marinorubra</name>
    <dbReference type="NCBI Taxonomy" id="61652"/>
    <lineage>
        <taxon>Bacteria</taxon>
        <taxon>Pseudomonadati</taxon>
        <taxon>Pseudomonadota</taxon>
        <taxon>Gammaproteobacteria</taxon>
        <taxon>Enterobacterales</taxon>
        <taxon>Yersiniaceae</taxon>
        <taxon>Serratia</taxon>
    </lineage>
</organism>
<name>A0A447QJ41_SERRU</name>
<dbReference type="Proteomes" id="UP000307968">
    <property type="component" value="Chromosome"/>
</dbReference>
<protein>
    <recommendedName>
        <fullName evidence="5">Phage membrane protein</fullName>
    </recommendedName>
</protein>
<evidence type="ECO:0000313" key="1">
    <source>
        <dbReference type="EMBL" id="VEA70011.1"/>
    </source>
</evidence>
<evidence type="ECO:0000313" key="4">
    <source>
        <dbReference type="Proteomes" id="UP000307968"/>
    </source>
</evidence>
<dbReference type="Pfam" id="PF26636">
    <property type="entry name" value="DUF8209"/>
    <property type="match status" value="1"/>
</dbReference>
<dbReference type="InterPro" id="IPR058064">
    <property type="entry name" value="STM2901-like"/>
</dbReference>
<evidence type="ECO:0000313" key="3">
    <source>
        <dbReference type="Proteomes" id="UP000271603"/>
    </source>
</evidence>
<proteinExistence type="predicted"/>
<evidence type="ECO:0000313" key="2">
    <source>
        <dbReference type="EMBL" id="VTP66933.1"/>
    </source>
</evidence>
<reference evidence="1 3" key="1">
    <citation type="submission" date="2018-12" db="EMBL/GenBank/DDBJ databases">
        <authorList>
            <consortium name="Pathogen Informatics"/>
        </authorList>
    </citation>
    <scope>NUCLEOTIDE SEQUENCE [LARGE SCALE GENOMIC DNA]</scope>
    <source>
        <strain evidence="2 4">NCTC12971</strain>
        <strain evidence="1 3">NCTC9419</strain>
    </source>
</reference>
<dbReference type="NCBIfam" id="NF045926">
    <property type="entry name" value="STM2901_fam"/>
    <property type="match status" value="1"/>
</dbReference>
<dbReference type="GeneID" id="61762705"/>
<dbReference type="EMBL" id="LR134155">
    <property type="protein sequence ID" value="VEA70011.1"/>
    <property type="molecule type" value="Genomic_DNA"/>
</dbReference>
<accession>A0A447QJ41</accession>
<evidence type="ECO:0008006" key="5">
    <source>
        <dbReference type="Google" id="ProtNLM"/>
    </source>
</evidence>
<dbReference type="InterPro" id="IPR058522">
    <property type="entry name" value="DUF8209"/>
</dbReference>
<dbReference type="Proteomes" id="UP000271603">
    <property type="component" value="Chromosome"/>
</dbReference>